<gene>
    <name evidence="6" type="ORF">SNE35_24455</name>
</gene>
<dbReference type="PANTHER" id="PTHR47178">
    <property type="entry name" value="MONOOXYGENASE, FAD-BINDING"/>
    <property type="match status" value="1"/>
</dbReference>
<evidence type="ECO:0000313" key="6">
    <source>
        <dbReference type="EMBL" id="MDY0747677.1"/>
    </source>
</evidence>
<protein>
    <submittedName>
        <fullName evidence="6">NAD(P)/FAD-dependent oxidoreductase</fullName>
    </submittedName>
</protein>
<dbReference type="EMBL" id="JAXCLA010000008">
    <property type="protein sequence ID" value="MDY0747677.1"/>
    <property type="molecule type" value="Genomic_DNA"/>
</dbReference>
<keyword evidence="2" id="KW-0274">FAD</keyword>
<dbReference type="SUPFAM" id="SSF51905">
    <property type="entry name" value="FAD/NAD(P)-binding domain"/>
    <property type="match status" value="1"/>
</dbReference>
<dbReference type="InterPro" id="IPR002938">
    <property type="entry name" value="FAD-bd"/>
</dbReference>
<dbReference type="PANTHER" id="PTHR47178:SF6">
    <property type="entry name" value="FAD-BINDING DOMAIN-CONTAINING PROTEIN"/>
    <property type="match status" value="1"/>
</dbReference>
<evidence type="ECO:0000256" key="1">
    <source>
        <dbReference type="ARBA" id="ARBA00022630"/>
    </source>
</evidence>
<dbReference type="RefSeq" id="WP_320425633.1">
    <property type="nucleotide sequence ID" value="NZ_JAXCLA010000008.1"/>
</dbReference>
<dbReference type="Pfam" id="PF01494">
    <property type="entry name" value="FAD_binding_3"/>
    <property type="match status" value="1"/>
</dbReference>
<keyword evidence="7" id="KW-1185">Reference proteome</keyword>
<evidence type="ECO:0000256" key="2">
    <source>
        <dbReference type="ARBA" id="ARBA00022827"/>
    </source>
</evidence>
<accession>A0ABU5DN08</accession>
<feature type="domain" description="FAD-binding" evidence="5">
    <location>
        <begin position="332"/>
        <end position="401"/>
    </location>
</feature>
<comment type="caution">
    <text evidence="6">The sequence shown here is derived from an EMBL/GenBank/DDBJ whole genome shotgun (WGS) entry which is preliminary data.</text>
</comment>
<organism evidence="6 7">
    <name type="scientific">Roseateles agri</name>
    <dbReference type="NCBI Taxonomy" id="3098619"/>
    <lineage>
        <taxon>Bacteria</taxon>
        <taxon>Pseudomonadati</taxon>
        <taxon>Pseudomonadota</taxon>
        <taxon>Betaproteobacteria</taxon>
        <taxon>Burkholderiales</taxon>
        <taxon>Sphaerotilaceae</taxon>
        <taxon>Roseateles</taxon>
    </lineage>
</organism>
<sequence length="431" mass="46653">MSKTRSLRIAIVGGGPGGLTLAQGLLRQGLAVTVYEKSAVRDDYVQGFRLRIRERGIQALRQCLPSPLYDAFEATVGRSPKASVQLDEQLRPLENTASPPPLPGDVDDAHTGKSVSRITLRQVLLSGLGEAQLRIGAEFSSYAHQPDGSVRLHFVDGTTAEADVLVGADGAGSRVRQQLLPQARLFDTGGRRLAGKISLQQADALGLPPLFFEKQIGIRPRNGHGHGLSISAHRVDAAAQRAHGLIGADDASHAGIGGLHFSNTTSYLWWNTAFRKDELAPDEVLERASPHRLLELLESHLRGWHPDLLTLLRHSHPSTVALLKVRSSEPPEPWTTGPVTLLGDAIHAMTYSRALGGNTAIQDAGVLARELGLAQRGDKPLLQALADYEREMRDYGYAAVRLSLQALERSLGRSLEPVPRATWRLPAALQS</sequence>
<evidence type="ECO:0000256" key="3">
    <source>
        <dbReference type="ARBA" id="ARBA00023002"/>
    </source>
</evidence>
<dbReference type="Gene3D" id="3.50.50.60">
    <property type="entry name" value="FAD/NAD(P)-binding domain"/>
    <property type="match status" value="1"/>
</dbReference>
<proteinExistence type="predicted"/>
<keyword evidence="3" id="KW-0560">Oxidoreductase</keyword>
<dbReference type="InterPro" id="IPR036188">
    <property type="entry name" value="FAD/NAD-bd_sf"/>
</dbReference>
<reference evidence="6 7" key="1">
    <citation type="submission" date="2023-11" db="EMBL/GenBank/DDBJ databases">
        <title>Paucibacter sp. nov., isolated from fresh soil in Korea.</title>
        <authorList>
            <person name="Le N.T.T."/>
        </authorList>
    </citation>
    <scope>NUCLEOTIDE SEQUENCE [LARGE SCALE GENOMIC DNA]</scope>
    <source>
        <strain evidence="6 7">R3-3</strain>
    </source>
</reference>
<keyword evidence="4" id="KW-0503">Monooxygenase</keyword>
<dbReference type="Proteomes" id="UP001285263">
    <property type="component" value="Unassembled WGS sequence"/>
</dbReference>
<keyword evidence="1" id="KW-0285">Flavoprotein</keyword>
<evidence type="ECO:0000259" key="5">
    <source>
        <dbReference type="Pfam" id="PF01494"/>
    </source>
</evidence>
<name>A0ABU5DN08_9BURK</name>
<dbReference type="PRINTS" id="PR00420">
    <property type="entry name" value="RNGMNOXGNASE"/>
</dbReference>
<dbReference type="Pfam" id="PF13450">
    <property type="entry name" value="NAD_binding_8"/>
    <property type="match status" value="1"/>
</dbReference>
<evidence type="ECO:0000256" key="4">
    <source>
        <dbReference type="ARBA" id="ARBA00023033"/>
    </source>
</evidence>
<evidence type="ECO:0000313" key="7">
    <source>
        <dbReference type="Proteomes" id="UP001285263"/>
    </source>
</evidence>